<keyword evidence="2" id="KW-1185">Reference proteome</keyword>
<name>A0A0A0L7U0_CUCSA</name>
<gene>
    <name evidence="1" type="ORF">Csa_3G356580</name>
</gene>
<reference evidence="1 2" key="4">
    <citation type="journal article" date="2011" name="BMC Genomics">
        <title>RNA-Seq improves annotation of protein-coding genes in the cucumber genome.</title>
        <authorList>
            <person name="Li Z."/>
            <person name="Zhang Z."/>
            <person name="Yan P."/>
            <person name="Huang S."/>
            <person name="Fei Z."/>
            <person name="Lin K."/>
        </authorList>
    </citation>
    <scope>NUCLEOTIDE SEQUENCE [LARGE SCALE GENOMIC DNA]</scope>
    <source>
        <strain evidence="2">cv. 9930</strain>
    </source>
</reference>
<proteinExistence type="predicted"/>
<reference evidence="1 2" key="1">
    <citation type="journal article" date="2009" name="Nat. Genet.">
        <title>The genome of the cucumber, Cucumis sativus L.</title>
        <authorList>
            <person name="Huang S."/>
            <person name="Li R."/>
            <person name="Zhang Z."/>
            <person name="Li L."/>
            <person name="Gu X."/>
            <person name="Fan W."/>
            <person name="Lucas W.J."/>
            <person name="Wang X."/>
            <person name="Xie B."/>
            <person name="Ni P."/>
            <person name="Ren Y."/>
            <person name="Zhu H."/>
            <person name="Li J."/>
            <person name="Lin K."/>
            <person name="Jin W."/>
            <person name="Fei Z."/>
            <person name="Li G."/>
            <person name="Staub J."/>
            <person name="Kilian A."/>
            <person name="van der Vossen E.A."/>
            <person name="Wu Y."/>
            <person name="Guo J."/>
            <person name="He J."/>
            <person name="Jia Z."/>
            <person name="Ren Y."/>
            <person name="Tian G."/>
            <person name="Lu Y."/>
            <person name="Ruan J."/>
            <person name="Qian W."/>
            <person name="Wang M."/>
            <person name="Huang Q."/>
            <person name="Li B."/>
            <person name="Xuan Z."/>
            <person name="Cao J."/>
            <person name="Asan"/>
            <person name="Wu Z."/>
            <person name="Zhang J."/>
            <person name="Cai Q."/>
            <person name="Bai Y."/>
            <person name="Zhao B."/>
            <person name="Han Y."/>
            <person name="Li Y."/>
            <person name="Li X."/>
            <person name="Wang S."/>
            <person name="Shi Q."/>
            <person name="Liu S."/>
            <person name="Cho W.K."/>
            <person name="Kim J.Y."/>
            <person name="Xu Y."/>
            <person name="Heller-Uszynska K."/>
            <person name="Miao H."/>
            <person name="Cheng Z."/>
            <person name="Zhang S."/>
            <person name="Wu J."/>
            <person name="Yang Y."/>
            <person name="Kang H."/>
            <person name="Li M."/>
            <person name="Liang H."/>
            <person name="Ren X."/>
            <person name="Shi Z."/>
            <person name="Wen M."/>
            <person name="Jian M."/>
            <person name="Yang H."/>
            <person name="Zhang G."/>
            <person name="Yang Z."/>
            <person name="Chen R."/>
            <person name="Liu S."/>
            <person name="Li J."/>
            <person name="Ma L."/>
            <person name="Liu H."/>
            <person name="Zhou Y."/>
            <person name="Zhao J."/>
            <person name="Fang X."/>
            <person name="Li G."/>
            <person name="Fang L."/>
            <person name="Li Y."/>
            <person name="Liu D."/>
            <person name="Zheng H."/>
            <person name="Zhang Y."/>
            <person name="Qin N."/>
            <person name="Li Z."/>
            <person name="Yang G."/>
            <person name="Yang S."/>
            <person name="Bolund L."/>
            <person name="Kristiansen K."/>
            <person name="Zheng H."/>
            <person name="Li S."/>
            <person name="Zhang X."/>
            <person name="Yang H."/>
            <person name="Wang J."/>
            <person name="Sun R."/>
            <person name="Zhang B."/>
            <person name="Jiang S."/>
            <person name="Wang J."/>
            <person name="Du Y."/>
            <person name="Li S."/>
        </authorList>
    </citation>
    <scope>NUCLEOTIDE SEQUENCE [LARGE SCALE GENOMIC DNA]</scope>
    <source>
        <strain evidence="2">cv. 9930</strain>
    </source>
</reference>
<dbReference type="EMBL" id="CM002924">
    <property type="protein sequence ID" value="KGN57868.1"/>
    <property type="molecule type" value="Genomic_DNA"/>
</dbReference>
<evidence type="ECO:0000313" key="1">
    <source>
        <dbReference type="EMBL" id="KGN57868.1"/>
    </source>
</evidence>
<evidence type="ECO:0000313" key="2">
    <source>
        <dbReference type="Proteomes" id="UP000029981"/>
    </source>
</evidence>
<protein>
    <submittedName>
        <fullName evidence="1">Uncharacterized protein</fullName>
    </submittedName>
</protein>
<dbReference type="Gramene" id="KGN57868">
    <property type="protein sequence ID" value="KGN57868"/>
    <property type="gene ID" value="Csa_3G356580"/>
</dbReference>
<reference evidence="1 2" key="3">
    <citation type="journal article" date="2010" name="BMC Genomics">
        <title>Transcriptome sequencing and comparative analysis of cucumber flowers with different sex types.</title>
        <authorList>
            <person name="Guo S."/>
            <person name="Zheng Y."/>
            <person name="Joung J.G."/>
            <person name="Liu S."/>
            <person name="Zhang Z."/>
            <person name="Crasta O.R."/>
            <person name="Sobral B.W."/>
            <person name="Xu Y."/>
            <person name="Huang S."/>
            <person name="Fei Z."/>
        </authorList>
    </citation>
    <scope>NUCLEOTIDE SEQUENCE [LARGE SCALE GENOMIC DNA]</scope>
    <source>
        <strain evidence="2">cv. 9930</strain>
    </source>
</reference>
<sequence>MLHCVLTVHSHARRCMHISTRQDCIPYNVSFPYNMDFYNTFPFHITWSTLDGYINEDDNKIRTLNYSVLERAPGSVAILGDRGNLGRKGVKTLSTRMRSKYSVVHA</sequence>
<accession>A0A0A0L7U0</accession>
<reference evidence="1 2" key="2">
    <citation type="journal article" date="2009" name="PLoS ONE">
        <title>An integrated genetic and cytogenetic map of the cucumber genome.</title>
        <authorList>
            <person name="Ren Y."/>
            <person name="Zhang Z."/>
            <person name="Liu J."/>
            <person name="Staub J.E."/>
            <person name="Han Y."/>
            <person name="Cheng Z."/>
            <person name="Li X."/>
            <person name="Lu J."/>
            <person name="Miao H."/>
            <person name="Kang H."/>
            <person name="Xie B."/>
            <person name="Gu X."/>
            <person name="Wang X."/>
            <person name="Du Y."/>
            <person name="Jin W."/>
            <person name="Huang S."/>
        </authorList>
    </citation>
    <scope>NUCLEOTIDE SEQUENCE [LARGE SCALE GENOMIC DNA]</scope>
    <source>
        <strain evidence="2">cv. 9930</strain>
    </source>
</reference>
<dbReference type="Proteomes" id="UP000029981">
    <property type="component" value="Chromosome 3"/>
</dbReference>
<organism evidence="1 2">
    <name type="scientific">Cucumis sativus</name>
    <name type="common">Cucumber</name>
    <dbReference type="NCBI Taxonomy" id="3659"/>
    <lineage>
        <taxon>Eukaryota</taxon>
        <taxon>Viridiplantae</taxon>
        <taxon>Streptophyta</taxon>
        <taxon>Embryophyta</taxon>
        <taxon>Tracheophyta</taxon>
        <taxon>Spermatophyta</taxon>
        <taxon>Magnoliopsida</taxon>
        <taxon>eudicotyledons</taxon>
        <taxon>Gunneridae</taxon>
        <taxon>Pentapetalae</taxon>
        <taxon>rosids</taxon>
        <taxon>fabids</taxon>
        <taxon>Cucurbitales</taxon>
        <taxon>Cucurbitaceae</taxon>
        <taxon>Benincaseae</taxon>
        <taxon>Cucumis</taxon>
    </lineage>
</organism>
<dbReference type="AlphaFoldDB" id="A0A0A0L7U0"/>